<keyword evidence="4" id="KW-1185">Reference proteome</keyword>
<keyword evidence="2" id="KW-0812">Transmembrane</keyword>
<dbReference type="Proteomes" id="UP000634136">
    <property type="component" value="Unassembled WGS sequence"/>
</dbReference>
<sequence>MNPPSLKLQLIPHPLLHRPPVGSRKAGPGGDGSNKLMAKPMSRPNSVLILVVVALSMLLVFSSRS</sequence>
<evidence type="ECO:0000313" key="3">
    <source>
        <dbReference type="EMBL" id="KAF7836852.1"/>
    </source>
</evidence>
<comment type="caution">
    <text evidence="3">The sequence shown here is derived from an EMBL/GenBank/DDBJ whole genome shotgun (WGS) entry which is preliminary data.</text>
</comment>
<keyword evidence="2" id="KW-0472">Membrane</keyword>
<name>A0A835CFG9_9FABA</name>
<evidence type="ECO:0000256" key="1">
    <source>
        <dbReference type="SAM" id="MobiDB-lite"/>
    </source>
</evidence>
<evidence type="ECO:0000313" key="4">
    <source>
        <dbReference type="Proteomes" id="UP000634136"/>
    </source>
</evidence>
<feature type="transmembrane region" description="Helical" evidence="2">
    <location>
        <begin position="45"/>
        <end position="63"/>
    </location>
</feature>
<feature type="region of interest" description="Disordered" evidence="1">
    <location>
        <begin position="15"/>
        <end position="38"/>
    </location>
</feature>
<evidence type="ECO:0000256" key="2">
    <source>
        <dbReference type="SAM" id="Phobius"/>
    </source>
</evidence>
<dbReference type="EMBL" id="JAAIUW010000004">
    <property type="protein sequence ID" value="KAF7836852.1"/>
    <property type="molecule type" value="Genomic_DNA"/>
</dbReference>
<accession>A0A835CFG9</accession>
<organism evidence="3 4">
    <name type="scientific">Senna tora</name>
    <dbReference type="NCBI Taxonomy" id="362788"/>
    <lineage>
        <taxon>Eukaryota</taxon>
        <taxon>Viridiplantae</taxon>
        <taxon>Streptophyta</taxon>
        <taxon>Embryophyta</taxon>
        <taxon>Tracheophyta</taxon>
        <taxon>Spermatophyta</taxon>
        <taxon>Magnoliopsida</taxon>
        <taxon>eudicotyledons</taxon>
        <taxon>Gunneridae</taxon>
        <taxon>Pentapetalae</taxon>
        <taxon>rosids</taxon>
        <taxon>fabids</taxon>
        <taxon>Fabales</taxon>
        <taxon>Fabaceae</taxon>
        <taxon>Caesalpinioideae</taxon>
        <taxon>Cassia clade</taxon>
        <taxon>Senna</taxon>
    </lineage>
</organism>
<reference evidence="3" key="1">
    <citation type="submission" date="2020-09" db="EMBL/GenBank/DDBJ databases">
        <title>Genome-Enabled Discovery of Anthraquinone Biosynthesis in Senna tora.</title>
        <authorList>
            <person name="Kang S.-H."/>
            <person name="Pandey R.P."/>
            <person name="Lee C.-M."/>
            <person name="Sim J.-S."/>
            <person name="Jeong J.-T."/>
            <person name="Choi B.-S."/>
            <person name="Jung M."/>
            <person name="Ginzburg D."/>
            <person name="Zhao K."/>
            <person name="Won S.Y."/>
            <person name="Oh T.-J."/>
            <person name="Yu Y."/>
            <person name="Kim N.-H."/>
            <person name="Lee O.R."/>
            <person name="Lee T.-H."/>
            <person name="Bashyal P."/>
            <person name="Kim T.-S."/>
            <person name="Lee W.-H."/>
            <person name="Kawkins C."/>
            <person name="Kim C.-K."/>
            <person name="Kim J.S."/>
            <person name="Ahn B.O."/>
            <person name="Rhee S.Y."/>
            <person name="Sohng J.K."/>
        </authorList>
    </citation>
    <scope>NUCLEOTIDE SEQUENCE</scope>
    <source>
        <tissue evidence="3">Leaf</tissue>
    </source>
</reference>
<dbReference type="AlphaFoldDB" id="A0A835CFG9"/>
<keyword evidence="2" id="KW-1133">Transmembrane helix</keyword>
<gene>
    <name evidence="3" type="ORF">G2W53_011711</name>
</gene>
<proteinExistence type="predicted"/>
<protein>
    <submittedName>
        <fullName evidence="3">Uncharacterized protein</fullName>
    </submittedName>
</protein>